<organism evidence="1 2">
    <name type="scientific">Paraburkholderia terrae</name>
    <dbReference type="NCBI Taxonomy" id="311230"/>
    <lineage>
        <taxon>Bacteria</taxon>
        <taxon>Pseudomonadati</taxon>
        <taxon>Pseudomonadota</taxon>
        <taxon>Betaproteobacteria</taxon>
        <taxon>Burkholderiales</taxon>
        <taxon>Burkholderiaceae</taxon>
        <taxon>Paraburkholderia</taxon>
    </lineage>
</organism>
<dbReference type="Proteomes" id="UP000243502">
    <property type="component" value="Chromosome 3"/>
</dbReference>
<gene>
    <name evidence="1" type="ORF">C2L65_35820</name>
</gene>
<dbReference type="OrthoDB" id="9128638at2"/>
<accession>A0A2I8EZB9</accession>
<reference evidence="1 2" key="1">
    <citation type="submission" date="2018-01" db="EMBL/GenBank/DDBJ databases">
        <title>Species boundaries and ecological features among Paraburkholderia terrae DSMZ17804T, P. hospita DSMZ17164T and P. caribensis DSMZ13236T.</title>
        <authorList>
            <person name="Pratama A.A."/>
        </authorList>
    </citation>
    <scope>NUCLEOTIDE SEQUENCE [LARGE SCALE GENOMIC DNA]</scope>
    <source>
        <strain evidence="1 2">DSM 17804</strain>
    </source>
</reference>
<evidence type="ECO:0000313" key="2">
    <source>
        <dbReference type="Proteomes" id="UP000243502"/>
    </source>
</evidence>
<dbReference type="KEGG" id="pter:C2L65_35820"/>
<dbReference type="RefSeq" id="WP_042304776.1">
    <property type="nucleotide sequence ID" value="NZ_CP026113.1"/>
</dbReference>
<dbReference type="EMBL" id="CP026113">
    <property type="protein sequence ID" value="AUT64967.1"/>
    <property type="molecule type" value="Genomic_DNA"/>
</dbReference>
<protein>
    <submittedName>
        <fullName evidence="1">Uncharacterized protein</fullName>
    </submittedName>
</protein>
<sequence length="178" mass="20208">MNAQEFDEVFEETVVKRLTNEGFRRQGKSLYMVDGVCQFGWIRGSGRLSQAGMLAHVIVFRHSFLRGKSGDIHTNAPRAAGDYPWILSGEDLVGSSRNDWCFDPSRLMTPPFGKLNYTALSADQVAALMDARRVALLNYVAWARALSVAEAHGQVARYANDYWIARMWDEDYRVILKR</sequence>
<evidence type="ECO:0000313" key="1">
    <source>
        <dbReference type="EMBL" id="AUT64967.1"/>
    </source>
</evidence>
<name>A0A2I8EZB9_9BURK</name>
<dbReference type="AlphaFoldDB" id="A0A2I8EZB9"/>
<proteinExistence type="predicted"/>